<evidence type="ECO:0000259" key="6">
    <source>
        <dbReference type="PROSITE" id="PS51900"/>
    </source>
</evidence>
<dbReference type="KEGG" id="orb:IPMB12_00205"/>
<dbReference type="RefSeq" id="WP_166913789.1">
    <property type="nucleotide sequence ID" value="NZ_CP050253.1"/>
</dbReference>
<evidence type="ECO:0000256" key="4">
    <source>
        <dbReference type="PROSITE-ProRule" id="PRU01248"/>
    </source>
</evidence>
<name>A0A6G9I7P7_9GAMM</name>
<reference evidence="7 8" key="1">
    <citation type="submission" date="2020-03" db="EMBL/GenBank/DDBJ databases">
        <title>Complete genome sequence of Orbus sp. IPMB12 (BCRC 80908).</title>
        <authorList>
            <person name="Lo W.-S."/>
            <person name="Chang T.-H."/>
            <person name="Kuo C.-H."/>
        </authorList>
    </citation>
    <scope>NUCLEOTIDE SEQUENCE [LARGE SCALE GENOMIC DNA]</scope>
    <source>
        <strain evidence="7 8">IPMB12</strain>
    </source>
</reference>
<dbReference type="PROSITE" id="PS51900">
    <property type="entry name" value="CB"/>
    <property type="match status" value="1"/>
</dbReference>
<evidence type="ECO:0000256" key="2">
    <source>
        <dbReference type="ARBA" id="ARBA00023125"/>
    </source>
</evidence>
<gene>
    <name evidence="7" type="ORF">IPMB12_00205</name>
</gene>
<dbReference type="InterPro" id="IPR013762">
    <property type="entry name" value="Integrase-like_cat_sf"/>
</dbReference>
<organism evidence="7 8">
    <name type="scientific">Zophobihabitans entericus</name>
    <dbReference type="NCBI Taxonomy" id="1635327"/>
    <lineage>
        <taxon>Bacteria</taxon>
        <taxon>Pseudomonadati</taxon>
        <taxon>Pseudomonadota</taxon>
        <taxon>Gammaproteobacteria</taxon>
        <taxon>Orbales</taxon>
        <taxon>Orbaceae</taxon>
        <taxon>Zophobihabitans</taxon>
    </lineage>
</organism>
<dbReference type="InParanoid" id="A0A6G9I7P7"/>
<evidence type="ECO:0000256" key="3">
    <source>
        <dbReference type="ARBA" id="ARBA00023172"/>
    </source>
</evidence>
<dbReference type="PROSITE" id="PS51898">
    <property type="entry name" value="TYR_RECOMBINASE"/>
    <property type="match status" value="1"/>
</dbReference>
<dbReference type="InterPro" id="IPR044068">
    <property type="entry name" value="CB"/>
</dbReference>
<keyword evidence="1" id="KW-0229">DNA integration</keyword>
<dbReference type="Gene3D" id="1.10.443.10">
    <property type="entry name" value="Intergrase catalytic core"/>
    <property type="match status" value="1"/>
</dbReference>
<dbReference type="GO" id="GO:0006310">
    <property type="term" value="P:DNA recombination"/>
    <property type="evidence" value="ECO:0007669"/>
    <property type="project" value="UniProtKB-KW"/>
</dbReference>
<dbReference type="Pfam" id="PF12835">
    <property type="entry name" value="Integrase_1"/>
    <property type="match status" value="1"/>
</dbReference>
<dbReference type="InterPro" id="IPR024456">
    <property type="entry name" value="Integrase_catalytic_putative"/>
</dbReference>
<sequence length="291" mass="33115">MGSLKDEMTKLAYRAGGSFKTVNGRITIAKRLSENLYRLNIQIHHVKHLKAKHVVNYIQDRLTQGIGKRTLQNEMAAIRSILVQAERHKLAESPILTNQALGLSQANRDGTHKAISDRHYEQVLIQAVQINKGFACALELAYQMGLRSQEAVQCSLSLTTWLTMLEKEQTRLPVTFGTKGSRPRETLVLNAELLKQTIQKALRVMEEQKGKLIDKPDLKSAMAYWRRTAIKVNLKGEYSPHSLRYAWAQRALQHYQEKGFSHKESLALVSMDLGHGDGRGRYVERVYNLIK</sequence>
<dbReference type="InterPro" id="IPR011010">
    <property type="entry name" value="DNA_brk_join_enz"/>
</dbReference>
<dbReference type="AlphaFoldDB" id="A0A6G9I7P7"/>
<accession>A0A6G9I7P7</accession>
<dbReference type="SUPFAM" id="SSF56349">
    <property type="entry name" value="DNA breaking-rejoining enzymes"/>
    <property type="match status" value="1"/>
</dbReference>
<feature type="domain" description="Tyr recombinase" evidence="5">
    <location>
        <begin position="110"/>
        <end position="291"/>
    </location>
</feature>
<dbReference type="InterPro" id="IPR002104">
    <property type="entry name" value="Integrase_catalytic"/>
</dbReference>
<protein>
    <submittedName>
        <fullName evidence="7">DNA-binding protein</fullName>
    </submittedName>
</protein>
<evidence type="ECO:0000313" key="8">
    <source>
        <dbReference type="Proteomes" id="UP000501168"/>
    </source>
</evidence>
<dbReference type="Proteomes" id="UP000501168">
    <property type="component" value="Chromosome"/>
</dbReference>
<keyword evidence="3" id="KW-0233">DNA recombination</keyword>
<dbReference type="InterPro" id="IPR024457">
    <property type="entry name" value="Putative_integrase_N"/>
</dbReference>
<keyword evidence="8" id="KW-1185">Reference proteome</keyword>
<dbReference type="GO" id="GO:0003677">
    <property type="term" value="F:DNA binding"/>
    <property type="evidence" value="ECO:0007669"/>
    <property type="project" value="UniProtKB-UniRule"/>
</dbReference>
<dbReference type="EMBL" id="CP050253">
    <property type="protein sequence ID" value="QIQ20238.1"/>
    <property type="molecule type" value="Genomic_DNA"/>
</dbReference>
<keyword evidence="2 4" id="KW-0238">DNA-binding</keyword>
<dbReference type="GO" id="GO:0015074">
    <property type="term" value="P:DNA integration"/>
    <property type="evidence" value="ECO:0007669"/>
    <property type="project" value="UniProtKB-KW"/>
</dbReference>
<feature type="domain" description="Core-binding (CB)" evidence="6">
    <location>
        <begin position="1"/>
        <end position="86"/>
    </location>
</feature>
<evidence type="ECO:0000259" key="5">
    <source>
        <dbReference type="PROSITE" id="PS51898"/>
    </source>
</evidence>
<evidence type="ECO:0000313" key="7">
    <source>
        <dbReference type="EMBL" id="QIQ20238.1"/>
    </source>
</evidence>
<dbReference type="Pfam" id="PF12834">
    <property type="entry name" value="Phage_int_SAM_2"/>
    <property type="match status" value="1"/>
</dbReference>
<evidence type="ECO:0000256" key="1">
    <source>
        <dbReference type="ARBA" id="ARBA00022908"/>
    </source>
</evidence>
<proteinExistence type="predicted"/>